<dbReference type="PRINTS" id="PR00411">
    <property type="entry name" value="PNDRDTASEI"/>
</dbReference>
<evidence type="ECO:0000256" key="5">
    <source>
        <dbReference type="ARBA" id="ARBA00023027"/>
    </source>
</evidence>
<sequence length="435" mass="47271">MNHRIVIVGGGAGGLELATRLGKTLGKRGSASIVLVDANLTHIWKPLLHEVAAGSLNSSEDELNYVAQAKWNHFEFQLGRMSGLDRAGKKIQLAATYDEHGVELLPARELGYDTLVIAVGSTTNDFGTQGAAQHCLFLDTRKQAERFHQQLLNHYLRAHAGNHDAPEQMISVAIVGAGATGVELAAELHNAAHELAAYGLDRIKPENMHITLIEAGPRVLPALPERISGPVHKTLEKLGVRVMTNASVSEVTAESLVTADGQVIPASLKVWAAGIRAPGFLKDIDGLESNRINQLQVLPTLQTTRDENIFAFGDCAACPQPGTDRNVPPRAQAAHQQASLLAKSLKQRVEGKTQALPEYRYTDYGSLISLSRFSAVGNLMGNLTGSVMLEGWLARMFYVSLYRMHQMALYGTFRTLMLMLGSRIGRGTDPRLKLH</sequence>
<evidence type="ECO:0000313" key="7">
    <source>
        <dbReference type="EMBL" id="SDS12345.1"/>
    </source>
</evidence>
<evidence type="ECO:0000259" key="6">
    <source>
        <dbReference type="Pfam" id="PF07992"/>
    </source>
</evidence>
<accession>A0A1H1PMM6</accession>
<dbReference type="RefSeq" id="WP_090202196.1">
    <property type="nucleotide sequence ID" value="NZ_CP087202.1"/>
</dbReference>
<dbReference type="PRINTS" id="PR00368">
    <property type="entry name" value="FADPNR"/>
</dbReference>
<dbReference type="GO" id="GO:0003954">
    <property type="term" value="F:NADH dehydrogenase activity"/>
    <property type="evidence" value="ECO:0007669"/>
    <property type="project" value="InterPro"/>
</dbReference>
<keyword evidence="4" id="KW-0560">Oxidoreductase</keyword>
<dbReference type="Pfam" id="PF07992">
    <property type="entry name" value="Pyr_redox_2"/>
    <property type="match status" value="1"/>
</dbReference>
<dbReference type="Proteomes" id="UP000199524">
    <property type="component" value="Chromosome I"/>
</dbReference>
<keyword evidence="5" id="KW-0520">NAD</keyword>
<reference evidence="8" key="1">
    <citation type="submission" date="2016-10" db="EMBL/GenBank/DDBJ databases">
        <authorList>
            <person name="Varghese N."/>
            <person name="Submissions S."/>
        </authorList>
    </citation>
    <scope>NUCLEOTIDE SEQUENCE [LARGE SCALE GENOMIC DNA]</scope>
    <source>
        <strain evidence="8">ATCC 23835</strain>
    </source>
</reference>
<dbReference type="PANTHER" id="PTHR43706">
    <property type="entry name" value="NADH DEHYDROGENASE"/>
    <property type="match status" value="1"/>
</dbReference>
<comment type="similarity">
    <text evidence="1">Belongs to the NADH dehydrogenase family.</text>
</comment>
<name>A0A1H1PMM6_9PSED</name>
<evidence type="ECO:0000256" key="1">
    <source>
        <dbReference type="ARBA" id="ARBA00005272"/>
    </source>
</evidence>
<dbReference type="SUPFAM" id="SSF51905">
    <property type="entry name" value="FAD/NAD(P)-binding domain"/>
    <property type="match status" value="1"/>
</dbReference>
<gene>
    <name evidence="7" type="ORF">SAMN05216598_0590</name>
</gene>
<proteinExistence type="inferred from homology"/>
<dbReference type="AlphaFoldDB" id="A0A1H1PMM6"/>
<dbReference type="GeneID" id="300205630"/>
<evidence type="ECO:0000313" key="8">
    <source>
        <dbReference type="Proteomes" id="UP000199524"/>
    </source>
</evidence>
<evidence type="ECO:0000256" key="2">
    <source>
        <dbReference type="ARBA" id="ARBA00022630"/>
    </source>
</evidence>
<evidence type="ECO:0000256" key="3">
    <source>
        <dbReference type="ARBA" id="ARBA00022827"/>
    </source>
</evidence>
<dbReference type="EMBL" id="LT629777">
    <property type="protein sequence ID" value="SDS12345.1"/>
    <property type="molecule type" value="Genomic_DNA"/>
</dbReference>
<dbReference type="InterPro" id="IPR036188">
    <property type="entry name" value="FAD/NAD-bd_sf"/>
</dbReference>
<evidence type="ECO:0000256" key="4">
    <source>
        <dbReference type="ARBA" id="ARBA00023002"/>
    </source>
</evidence>
<dbReference type="Gene3D" id="3.50.50.100">
    <property type="match status" value="1"/>
</dbReference>
<keyword evidence="2" id="KW-0285">Flavoprotein</keyword>
<protein>
    <submittedName>
        <fullName evidence="7">NADH dehydrogenase</fullName>
    </submittedName>
</protein>
<dbReference type="PANTHER" id="PTHR43706:SF9">
    <property type="entry name" value="TYPE II NADH:QUINONE OXIDOREDUCTASE"/>
    <property type="match status" value="1"/>
</dbReference>
<dbReference type="GO" id="GO:0008137">
    <property type="term" value="F:NADH dehydrogenase (ubiquinone) activity"/>
    <property type="evidence" value="ECO:0007669"/>
    <property type="project" value="TreeGrafter"/>
</dbReference>
<organism evidence="7 8">
    <name type="scientific">Pseudomonas asplenii</name>
    <dbReference type="NCBI Taxonomy" id="53407"/>
    <lineage>
        <taxon>Bacteria</taxon>
        <taxon>Pseudomonadati</taxon>
        <taxon>Pseudomonadota</taxon>
        <taxon>Gammaproteobacteria</taxon>
        <taxon>Pseudomonadales</taxon>
        <taxon>Pseudomonadaceae</taxon>
        <taxon>Pseudomonas</taxon>
    </lineage>
</organism>
<dbReference type="InterPro" id="IPR023753">
    <property type="entry name" value="FAD/NAD-binding_dom"/>
</dbReference>
<dbReference type="InterPro" id="IPR045024">
    <property type="entry name" value="NDH-2"/>
</dbReference>
<keyword evidence="3" id="KW-0274">FAD</keyword>
<keyword evidence="8" id="KW-1185">Reference proteome</keyword>
<feature type="domain" description="FAD/NAD(P)-binding" evidence="6">
    <location>
        <begin position="4"/>
        <end position="338"/>
    </location>
</feature>
<dbReference type="FunFam" id="3.50.50.100:FF:000001">
    <property type="entry name" value="NADH dehydrogenase"/>
    <property type="match status" value="1"/>
</dbReference>